<name>A0A1M5ZI05_9FLAO</name>
<dbReference type="PANTHER" id="PTHR10836">
    <property type="entry name" value="GLYCERALDEHYDE 3-PHOSPHATE DEHYDROGENASE"/>
    <property type="match status" value="1"/>
</dbReference>
<sequence length="333" mass="35867">MGNLKLGINGFGRIGRIVFRATVKRDNVDVVAINDLLDVEHLAYLLKYDSVHGNFDGTVEVKDGNLVVDGKTVRITAERDPKNLKWDEVGADVVAECTGIFTSMETADYHIQAGAKKVVISAPSKDVPMFVMGVNHKDVTADNKIVSNASCTTNCLAPLAKVLNDAYGIEEALMTTVHATTATQMTVDGPSKKDWRGGRSALANIIPASTGAAVAVTKVIPELKGKLTGMAFRVPTPDVSVVDLTVKLSKDTSYEDIKKTFKAASEGEMAGVLGYTEEAVVSQDFVSDPRTSIFDAGAGIELNSKFFKIVSWYDNEFGYSNKLVDLAEYVNSL</sequence>
<gene>
    <name evidence="14" type="ORF">DSM01_2840</name>
    <name evidence="15" type="ORF">SAMN04487999_3087</name>
</gene>
<protein>
    <recommendedName>
        <fullName evidence="12">Glyceraldehyde-3-phosphate dehydrogenase</fullName>
        <ecNumber evidence="12">1.2.1.-</ecNumber>
    </recommendedName>
</protein>
<dbReference type="GO" id="GO:0050661">
    <property type="term" value="F:NADP binding"/>
    <property type="evidence" value="ECO:0007669"/>
    <property type="project" value="InterPro"/>
</dbReference>
<dbReference type="InterPro" id="IPR006424">
    <property type="entry name" value="Glyceraldehyde-3-P_DH_1"/>
</dbReference>
<feature type="domain" description="Glyceraldehyde 3-phosphate dehydrogenase NAD(P) binding" evidence="13">
    <location>
        <begin position="4"/>
        <end position="151"/>
    </location>
</feature>
<keyword evidence="17" id="KW-1185">Reference proteome</keyword>
<dbReference type="Proteomes" id="UP000290037">
    <property type="component" value="Unassembled WGS sequence"/>
</dbReference>
<comment type="similarity">
    <text evidence="2 11">Belongs to the glyceraldehyde-3-phosphate dehydrogenase family.</text>
</comment>
<evidence type="ECO:0000256" key="1">
    <source>
        <dbReference type="ARBA" id="ARBA00003501"/>
    </source>
</evidence>
<dbReference type="InterPro" id="IPR020828">
    <property type="entry name" value="GlycerAld_3-P_DH_NAD(P)-bd"/>
</dbReference>
<dbReference type="CDD" id="cd18126">
    <property type="entry name" value="GAPDH_I_C"/>
    <property type="match status" value="1"/>
</dbReference>
<dbReference type="PIRSF" id="PIRSF000149">
    <property type="entry name" value="GAP_DH"/>
    <property type="match status" value="1"/>
</dbReference>
<dbReference type="GO" id="GO:0006006">
    <property type="term" value="P:glucose metabolic process"/>
    <property type="evidence" value="ECO:0007669"/>
    <property type="project" value="InterPro"/>
</dbReference>
<dbReference type="InterPro" id="IPR020831">
    <property type="entry name" value="GlycerAld/Erythrose_P_DH"/>
</dbReference>
<dbReference type="EMBL" id="FQXT01000006">
    <property type="protein sequence ID" value="SHI23831.1"/>
    <property type="molecule type" value="Genomic_DNA"/>
</dbReference>
<evidence type="ECO:0000256" key="3">
    <source>
        <dbReference type="ARBA" id="ARBA00011881"/>
    </source>
</evidence>
<evidence type="ECO:0000256" key="5">
    <source>
        <dbReference type="ARBA" id="ARBA00023027"/>
    </source>
</evidence>
<dbReference type="EMBL" id="QOVN01000006">
    <property type="protein sequence ID" value="RXG27722.1"/>
    <property type="molecule type" value="Genomic_DNA"/>
</dbReference>
<accession>A0A1M5ZI05</accession>
<dbReference type="Pfam" id="PF02800">
    <property type="entry name" value="Gp_dh_C"/>
    <property type="match status" value="1"/>
</dbReference>
<evidence type="ECO:0000313" key="16">
    <source>
        <dbReference type="Proteomes" id="UP000184240"/>
    </source>
</evidence>
<dbReference type="FunFam" id="3.40.50.720:FF:000001">
    <property type="entry name" value="Glyceraldehyde-3-phosphate dehydrogenase"/>
    <property type="match status" value="1"/>
</dbReference>
<evidence type="ECO:0000259" key="13">
    <source>
        <dbReference type="SMART" id="SM00846"/>
    </source>
</evidence>
<dbReference type="Gene3D" id="3.40.50.720">
    <property type="entry name" value="NAD(P)-binding Rossmann-like Domain"/>
    <property type="match status" value="1"/>
</dbReference>
<feature type="binding site" evidence="9">
    <location>
        <begin position="13"/>
        <end position="14"/>
    </location>
    <ligand>
        <name>NAD(+)</name>
        <dbReference type="ChEBI" id="CHEBI:57540"/>
    </ligand>
</feature>
<evidence type="ECO:0000256" key="6">
    <source>
        <dbReference type="ARBA" id="ARBA00047698"/>
    </source>
</evidence>
<evidence type="ECO:0000313" key="14">
    <source>
        <dbReference type="EMBL" id="RXG27722.1"/>
    </source>
</evidence>
<feature type="binding site" evidence="9">
    <location>
        <position position="35"/>
    </location>
    <ligand>
        <name>NAD(+)</name>
        <dbReference type="ChEBI" id="CHEBI:57540"/>
    </ligand>
</feature>
<reference evidence="15" key="1">
    <citation type="submission" date="2016-11" db="EMBL/GenBank/DDBJ databases">
        <authorList>
            <person name="Jaros S."/>
            <person name="Januszkiewicz K."/>
            <person name="Wedrychowicz H."/>
        </authorList>
    </citation>
    <scope>NUCLEOTIDE SEQUENCE [LARGE SCALE GENOMIC DNA]</scope>
    <source>
        <strain evidence="15">DSM 19859</strain>
    </source>
</reference>
<feature type="binding site" evidence="9">
    <location>
        <position position="315"/>
    </location>
    <ligand>
        <name>NAD(+)</name>
        <dbReference type="ChEBI" id="CHEBI:57540"/>
    </ligand>
</feature>
<organism evidence="15 16">
    <name type="scientific">Leeuwenhoekiella palythoae</name>
    <dbReference type="NCBI Taxonomy" id="573501"/>
    <lineage>
        <taxon>Bacteria</taxon>
        <taxon>Pseudomonadati</taxon>
        <taxon>Bacteroidota</taxon>
        <taxon>Flavobacteriia</taxon>
        <taxon>Flavobacteriales</taxon>
        <taxon>Flavobacteriaceae</taxon>
        <taxon>Leeuwenhoekiella</taxon>
    </lineage>
</organism>
<evidence type="ECO:0000256" key="10">
    <source>
        <dbReference type="PIRSR" id="PIRSR000149-4"/>
    </source>
</evidence>
<comment type="subunit">
    <text evidence="3">Homotetramer.</text>
</comment>
<dbReference type="PROSITE" id="PS00071">
    <property type="entry name" value="GAPDH"/>
    <property type="match status" value="1"/>
</dbReference>
<reference evidence="14 17" key="3">
    <citation type="submission" date="2018-07" db="EMBL/GenBank/DDBJ databases">
        <title>Leeuwenhoekiella genomics.</title>
        <authorList>
            <person name="Tahon G."/>
            <person name="Willems A."/>
        </authorList>
    </citation>
    <scope>NUCLEOTIDE SEQUENCE [LARGE SCALE GENOMIC DNA]</scope>
    <source>
        <strain evidence="14 17">LMG 24856</strain>
    </source>
</reference>
<evidence type="ECO:0000256" key="8">
    <source>
        <dbReference type="PIRSR" id="PIRSR000149-2"/>
    </source>
</evidence>
<proteinExistence type="inferred from homology"/>
<feature type="binding site" evidence="8">
    <location>
        <begin position="210"/>
        <end position="211"/>
    </location>
    <ligand>
        <name>D-glyceraldehyde 3-phosphate</name>
        <dbReference type="ChEBI" id="CHEBI:59776"/>
    </ligand>
</feature>
<feature type="binding site" evidence="8">
    <location>
        <position position="181"/>
    </location>
    <ligand>
        <name>D-glyceraldehyde 3-phosphate</name>
        <dbReference type="ChEBI" id="CHEBI:59776"/>
    </ligand>
</feature>
<dbReference type="PANTHER" id="PTHR10836:SF76">
    <property type="entry name" value="GLYCERALDEHYDE-3-PHOSPHATE DEHYDROGENASE-RELATED"/>
    <property type="match status" value="1"/>
</dbReference>
<evidence type="ECO:0000313" key="15">
    <source>
        <dbReference type="EMBL" id="SHI23831.1"/>
    </source>
</evidence>
<evidence type="ECO:0000256" key="12">
    <source>
        <dbReference type="RuleBase" id="RU361160"/>
    </source>
</evidence>
<feature type="binding site" evidence="8">
    <location>
        <position position="233"/>
    </location>
    <ligand>
        <name>D-glyceraldehyde 3-phosphate</name>
        <dbReference type="ChEBI" id="CHEBI:59776"/>
    </ligand>
</feature>
<dbReference type="InterPro" id="IPR036291">
    <property type="entry name" value="NAD(P)-bd_dom_sf"/>
</dbReference>
<dbReference type="RefSeq" id="WP_072984563.1">
    <property type="nucleotide sequence ID" value="NZ_CAXPJH010000002.1"/>
</dbReference>
<evidence type="ECO:0000256" key="9">
    <source>
        <dbReference type="PIRSR" id="PIRSR000149-3"/>
    </source>
</evidence>
<dbReference type="SUPFAM" id="SSF51735">
    <property type="entry name" value="NAD(P)-binding Rossmann-fold domains"/>
    <property type="match status" value="1"/>
</dbReference>
<keyword evidence="5 9" id="KW-0520">NAD</keyword>
<evidence type="ECO:0000256" key="4">
    <source>
        <dbReference type="ARBA" id="ARBA00023002"/>
    </source>
</evidence>
<keyword evidence="4 12" id="KW-0560">Oxidoreductase</keyword>
<feature type="binding site" evidence="9">
    <location>
        <position position="79"/>
    </location>
    <ligand>
        <name>NAD(+)</name>
        <dbReference type="ChEBI" id="CHEBI:57540"/>
    </ligand>
</feature>
<evidence type="ECO:0000256" key="11">
    <source>
        <dbReference type="RuleBase" id="RU000397"/>
    </source>
</evidence>
<evidence type="ECO:0000256" key="7">
    <source>
        <dbReference type="PIRSR" id="PIRSR000149-1"/>
    </source>
</evidence>
<dbReference type="STRING" id="573501.SAMN04487999_3087"/>
<dbReference type="GO" id="GO:0004365">
    <property type="term" value="F:glyceraldehyde-3-phosphate dehydrogenase (NAD+) (phosphorylating) activity"/>
    <property type="evidence" value="ECO:0007669"/>
    <property type="project" value="UniProtKB-EC"/>
</dbReference>
<feature type="active site" description="Nucleophile" evidence="7">
    <location>
        <position position="151"/>
    </location>
</feature>
<dbReference type="CDD" id="cd05214">
    <property type="entry name" value="GAPDH_I_N"/>
    <property type="match status" value="1"/>
</dbReference>
<feature type="site" description="Activates thiol group during catalysis" evidence="10">
    <location>
        <position position="178"/>
    </location>
</feature>
<evidence type="ECO:0000256" key="2">
    <source>
        <dbReference type="ARBA" id="ARBA00007406"/>
    </source>
</evidence>
<dbReference type="EC" id="1.2.1.-" evidence="12"/>
<dbReference type="FunFam" id="3.30.360.10:FF:000001">
    <property type="entry name" value="Glyceraldehyde-3-phosphate dehydrogenase"/>
    <property type="match status" value="1"/>
</dbReference>
<dbReference type="PRINTS" id="PR00078">
    <property type="entry name" value="G3PDHDRGNASE"/>
</dbReference>
<dbReference type="GO" id="GO:0051287">
    <property type="term" value="F:NAD binding"/>
    <property type="evidence" value="ECO:0007669"/>
    <property type="project" value="InterPro"/>
</dbReference>
<dbReference type="Pfam" id="PF00044">
    <property type="entry name" value="Gp_dh_N"/>
    <property type="match status" value="1"/>
</dbReference>
<dbReference type="InterPro" id="IPR020829">
    <property type="entry name" value="GlycerAld_3-P_DH_cat"/>
</dbReference>
<dbReference type="Proteomes" id="UP000184240">
    <property type="component" value="Unassembled WGS sequence"/>
</dbReference>
<dbReference type="InterPro" id="IPR020830">
    <property type="entry name" value="GlycerAld_3-P_DH_AS"/>
</dbReference>
<feature type="binding site" evidence="8">
    <location>
        <begin position="150"/>
        <end position="152"/>
    </location>
    <ligand>
        <name>D-glyceraldehyde 3-phosphate</name>
        <dbReference type="ChEBI" id="CHEBI:59776"/>
    </ligand>
</feature>
<feature type="binding site" evidence="9">
    <location>
        <position position="121"/>
    </location>
    <ligand>
        <name>NAD(+)</name>
        <dbReference type="ChEBI" id="CHEBI:57540"/>
    </ligand>
</feature>
<keyword evidence="9" id="KW-0547">Nucleotide-binding</keyword>
<dbReference type="SMART" id="SM00846">
    <property type="entry name" value="Gp_dh_N"/>
    <property type="match status" value="1"/>
</dbReference>
<dbReference type="AlphaFoldDB" id="A0A1M5ZI05"/>
<dbReference type="SUPFAM" id="SSF55347">
    <property type="entry name" value="Glyceraldehyde-3-phosphate dehydrogenase-like, C-terminal domain"/>
    <property type="match status" value="1"/>
</dbReference>
<dbReference type="NCBIfam" id="TIGR01534">
    <property type="entry name" value="GAPDH-I"/>
    <property type="match status" value="1"/>
</dbReference>
<dbReference type="Gene3D" id="3.30.360.10">
    <property type="entry name" value="Dihydrodipicolinate Reductase, domain 2"/>
    <property type="match status" value="1"/>
</dbReference>
<reference evidence="16" key="2">
    <citation type="submission" date="2016-11" db="EMBL/GenBank/DDBJ databases">
        <authorList>
            <person name="Varghese N."/>
            <person name="Submissions S."/>
        </authorList>
    </citation>
    <scope>NUCLEOTIDE SEQUENCE [LARGE SCALE GENOMIC DNA]</scope>
    <source>
        <strain evidence="16">DSM 19859</strain>
    </source>
</reference>
<comment type="catalytic activity">
    <reaction evidence="6">
        <text>D-glyceraldehyde 3-phosphate + phosphate + NAD(+) = (2R)-3-phospho-glyceroyl phosphate + NADH + H(+)</text>
        <dbReference type="Rhea" id="RHEA:10300"/>
        <dbReference type="ChEBI" id="CHEBI:15378"/>
        <dbReference type="ChEBI" id="CHEBI:43474"/>
        <dbReference type="ChEBI" id="CHEBI:57540"/>
        <dbReference type="ChEBI" id="CHEBI:57604"/>
        <dbReference type="ChEBI" id="CHEBI:57945"/>
        <dbReference type="ChEBI" id="CHEBI:59776"/>
        <dbReference type="EC" id="1.2.1.12"/>
    </reaction>
</comment>
<dbReference type="OrthoDB" id="9803304at2"/>
<comment type="function">
    <text evidence="1">Catalyzes the oxidative phosphorylation of glyceraldehyde 3-phosphate (G3P) to 1,3-bisphosphoglycerate (BPG) using the cofactor NAD. The first reaction step involves the formation of a hemiacetal intermediate between G3P and a cysteine residue, and this hemiacetal intermediate is then oxidized to a thioester, with concomitant reduction of NAD to NADH. The reduced NADH is then exchanged with the second NAD, and the thioester is attacked by a nucleophilic inorganic phosphate to produce BPG.</text>
</comment>
<evidence type="ECO:0000313" key="17">
    <source>
        <dbReference type="Proteomes" id="UP000290037"/>
    </source>
</evidence>